<feature type="transmembrane region" description="Helical" evidence="1">
    <location>
        <begin position="245"/>
        <end position="265"/>
    </location>
</feature>
<feature type="transmembrane region" description="Helical" evidence="1">
    <location>
        <begin position="28"/>
        <end position="57"/>
    </location>
</feature>
<gene>
    <name evidence="2" type="ORF">A2121_01550</name>
</gene>
<protein>
    <recommendedName>
        <fullName evidence="4">EamA domain-containing protein</fullName>
    </recommendedName>
</protein>
<keyword evidence="1" id="KW-0812">Transmembrane</keyword>
<feature type="transmembrane region" description="Helical" evidence="1">
    <location>
        <begin position="148"/>
        <end position="167"/>
    </location>
</feature>
<feature type="transmembrane region" description="Helical" evidence="1">
    <location>
        <begin position="222"/>
        <end position="239"/>
    </location>
</feature>
<organism evidence="2 3">
    <name type="scientific">Candidatus Nomurabacteria bacterium GWB1_40_6</name>
    <dbReference type="NCBI Taxonomy" id="1801727"/>
    <lineage>
        <taxon>Bacteria</taxon>
        <taxon>Candidatus Nomuraibacteriota</taxon>
    </lineage>
</organism>
<dbReference type="AlphaFoldDB" id="A0A1F6TKL2"/>
<keyword evidence="1" id="KW-0472">Membrane</keyword>
<feature type="transmembrane region" description="Helical" evidence="1">
    <location>
        <begin position="179"/>
        <end position="201"/>
    </location>
</feature>
<sequence length="291" mass="32852">MFTLITILTKASVPYWNMYKRRLGEEGIAPLTIAHVPNLIGHPIGIALLFLTGLFLLPTDLLFYIYWVALVIIAAIVGIFTILGLLETKFFTTQVIHSLGFVSSSICAVIFLNEKLNGWTVFALILGVLGVIFFSYKKSENRFFVFDRGTIFTILAVVLAGFSSIFYKLASFHVPNTFAFFTGRFVVDLIVWTIIWIFGLWMVGKNPFKDFSSLVKKPHGKIFILGNVAVTFIDSWLIFNLPITTIAILGTIAFPVTYFISHFKYKEQITPFMWLGTLCIVSSIILFLLVQ</sequence>
<evidence type="ECO:0008006" key="4">
    <source>
        <dbReference type="Google" id="ProtNLM"/>
    </source>
</evidence>
<feature type="transmembrane region" description="Helical" evidence="1">
    <location>
        <begin position="63"/>
        <end position="83"/>
    </location>
</feature>
<dbReference type="Proteomes" id="UP000176484">
    <property type="component" value="Unassembled WGS sequence"/>
</dbReference>
<keyword evidence="1" id="KW-1133">Transmembrane helix</keyword>
<accession>A0A1F6TKL2</accession>
<evidence type="ECO:0000313" key="2">
    <source>
        <dbReference type="EMBL" id="OGI45618.1"/>
    </source>
</evidence>
<evidence type="ECO:0000256" key="1">
    <source>
        <dbReference type="SAM" id="Phobius"/>
    </source>
</evidence>
<dbReference type="EMBL" id="MFTD01000043">
    <property type="protein sequence ID" value="OGI45618.1"/>
    <property type="molecule type" value="Genomic_DNA"/>
</dbReference>
<feature type="transmembrane region" description="Helical" evidence="1">
    <location>
        <begin position="118"/>
        <end position="136"/>
    </location>
</feature>
<name>A0A1F6TKL2_9BACT</name>
<feature type="transmembrane region" description="Helical" evidence="1">
    <location>
        <begin position="272"/>
        <end position="290"/>
    </location>
</feature>
<feature type="transmembrane region" description="Helical" evidence="1">
    <location>
        <begin position="95"/>
        <end position="112"/>
    </location>
</feature>
<proteinExistence type="predicted"/>
<evidence type="ECO:0000313" key="3">
    <source>
        <dbReference type="Proteomes" id="UP000176484"/>
    </source>
</evidence>
<reference evidence="2 3" key="1">
    <citation type="journal article" date="2016" name="Nat. Commun.">
        <title>Thousands of microbial genomes shed light on interconnected biogeochemical processes in an aquifer system.</title>
        <authorList>
            <person name="Anantharaman K."/>
            <person name="Brown C.T."/>
            <person name="Hug L.A."/>
            <person name="Sharon I."/>
            <person name="Castelle C.J."/>
            <person name="Probst A.J."/>
            <person name="Thomas B.C."/>
            <person name="Singh A."/>
            <person name="Wilkins M.J."/>
            <person name="Karaoz U."/>
            <person name="Brodie E.L."/>
            <person name="Williams K.H."/>
            <person name="Hubbard S.S."/>
            <person name="Banfield J.F."/>
        </authorList>
    </citation>
    <scope>NUCLEOTIDE SEQUENCE [LARGE SCALE GENOMIC DNA]</scope>
</reference>
<dbReference type="SUPFAM" id="SSF103481">
    <property type="entry name" value="Multidrug resistance efflux transporter EmrE"/>
    <property type="match status" value="1"/>
</dbReference>
<comment type="caution">
    <text evidence="2">The sequence shown here is derived from an EMBL/GenBank/DDBJ whole genome shotgun (WGS) entry which is preliminary data.</text>
</comment>
<dbReference type="InterPro" id="IPR037185">
    <property type="entry name" value="EmrE-like"/>
</dbReference>